<comment type="caution">
    <text evidence="1">The sequence shown here is derived from an EMBL/GenBank/DDBJ whole genome shotgun (WGS) entry which is preliminary data.</text>
</comment>
<dbReference type="Proteomes" id="UP001209540">
    <property type="component" value="Unassembled WGS sequence"/>
</dbReference>
<reference evidence="1" key="1">
    <citation type="journal article" date="2022" name="IScience">
        <title>Evolution of zygomycete secretomes and the origins of terrestrial fungal ecologies.</title>
        <authorList>
            <person name="Chang Y."/>
            <person name="Wang Y."/>
            <person name="Mondo S."/>
            <person name="Ahrendt S."/>
            <person name="Andreopoulos W."/>
            <person name="Barry K."/>
            <person name="Beard J."/>
            <person name="Benny G.L."/>
            <person name="Blankenship S."/>
            <person name="Bonito G."/>
            <person name="Cuomo C."/>
            <person name="Desiro A."/>
            <person name="Gervers K.A."/>
            <person name="Hundley H."/>
            <person name="Kuo A."/>
            <person name="LaButti K."/>
            <person name="Lang B.F."/>
            <person name="Lipzen A."/>
            <person name="O'Donnell K."/>
            <person name="Pangilinan J."/>
            <person name="Reynolds N."/>
            <person name="Sandor L."/>
            <person name="Smith M.E."/>
            <person name="Tsang A."/>
            <person name="Grigoriev I.V."/>
            <person name="Stajich J.E."/>
            <person name="Spatafora J.W."/>
        </authorList>
    </citation>
    <scope>NUCLEOTIDE SEQUENCE</scope>
    <source>
        <strain evidence="1">RSA 2281</strain>
    </source>
</reference>
<evidence type="ECO:0000313" key="1">
    <source>
        <dbReference type="EMBL" id="KAI9257223.1"/>
    </source>
</evidence>
<accession>A0AAD5PBV7</accession>
<gene>
    <name evidence="1" type="ORF">BDA99DRAFT_573531</name>
</gene>
<reference evidence="1" key="2">
    <citation type="submission" date="2023-02" db="EMBL/GenBank/DDBJ databases">
        <authorList>
            <consortium name="DOE Joint Genome Institute"/>
            <person name="Mondo S.J."/>
            <person name="Chang Y."/>
            <person name="Wang Y."/>
            <person name="Ahrendt S."/>
            <person name="Andreopoulos W."/>
            <person name="Barry K."/>
            <person name="Beard J."/>
            <person name="Benny G.L."/>
            <person name="Blankenship S."/>
            <person name="Bonito G."/>
            <person name="Cuomo C."/>
            <person name="Desiro A."/>
            <person name="Gervers K.A."/>
            <person name="Hundley H."/>
            <person name="Kuo A."/>
            <person name="LaButti K."/>
            <person name="Lang B.F."/>
            <person name="Lipzen A."/>
            <person name="O'Donnell K."/>
            <person name="Pangilinan J."/>
            <person name="Reynolds N."/>
            <person name="Sandor L."/>
            <person name="Smith M.W."/>
            <person name="Tsang A."/>
            <person name="Grigoriev I.V."/>
            <person name="Stajich J.E."/>
            <person name="Spatafora J.W."/>
        </authorList>
    </citation>
    <scope>NUCLEOTIDE SEQUENCE</scope>
    <source>
        <strain evidence="1">RSA 2281</strain>
    </source>
</reference>
<sequence length="252" mass="29407">MNDFALGGHQTEKYYVTNDKEACQLLRRKFSGETSMIIRTLAPQNFASIRHNHNELQREKEKKWIVLEILIQPERSFIMALKRGLKINRDQQATVVPAITRHASGAYMLMRFSDLPFDQSKNHNNNSNDESYDDEEERMCVNSIRKSMSTLFPYRRGEKIRVLDVFAETVDEQDVVRFKGSVVVILDGDYYIPQKNMESGLAYISEYDKNIKFECIGPFQYSAYCPTCRTVDSHIPEYCKYFEKEYPGGLFL</sequence>
<dbReference type="AlphaFoldDB" id="A0AAD5PBV7"/>
<keyword evidence="2" id="KW-1185">Reference proteome</keyword>
<dbReference type="EMBL" id="JAIXMP010000020">
    <property type="protein sequence ID" value="KAI9257223.1"/>
    <property type="molecule type" value="Genomic_DNA"/>
</dbReference>
<organism evidence="1 2">
    <name type="scientific">Phascolomyces articulosus</name>
    <dbReference type="NCBI Taxonomy" id="60185"/>
    <lineage>
        <taxon>Eukaryota</taxon>
        <taxon>Fungi</taxon>
        <taxon>Fungi incertae sedis</taxon>
        <taxon>Mucoromycota</taxon>
        <taxon>Mucoromycotina</taxon>
        <taxon>Mucoromycetes</taxon>
        <taxon>Mucorales</taxon>
        <taxon>Lichtheimiaceae</taxon>
        <taxon>Phascolomyces</taxon>
    </lineage>
</organism>
<protein>
    <submittedName>
        <fullName evidence="1">Uncharacterized protein</fullName>
    </submittedName>
</protein>
<evidence type="ECO:0000313" key="2">
    <source>
        <dbReference type="Proteomes" id="UP001209540"/>
    </source>
</evidence>
<proteinExistence type="predicted"/>
<name>A0AAD5PBV7_9FUNG</name>